<gene>
    <name evidence="12 14" type="primary">moaA</name>
    <name evidence="14" type="ORF">ACFODX_02645</name>
</gene>
<evidence type="ECO:0000256" key="11">
    <source>
        <dbReference type="ARBA" id="ARBA00048697"/>
    </source>
</evidence>
<feature type="binding site" evidence="12">
    <location>
        <position position="41"/>
    </location>
    <ligand>
        <name>S-adenosyl-L-methionine</name>
        <dbReference type="ChEBI" id="CHEBI:59789"/>
    </ligand>
</feature>
<dbReference type="SFLD" id="SFLDG01386">
    <property type="entry name" value="main_SPASM_domain-containing"/>
    <property type="match status" value="1"/>
</dbReference>
<accession>A0ABV7FD03</accession>
<keyword evidence="9 12" id="KW-0501">Molybdenum cofactor biosynthesis</keyword>
<dbReference type="Pfam" id="PF04055">
    <property type="entry name" value="Radical_SAM"/>
    <property type="match status" value="1"/>
</dbReference>
<feature type="domain" description="Radical SAM core" evidence="13">
    <location>
        <begin position="19"/>
        <end position="236"/>
    </location>
</feature>
<dbReference type="InterPro" id="IPR000385">
    <property type="entry name" value="MoaA_NifB_PqqE_Fe-S-bd_CS"/>
</dbReference>
<evidence type="ECO:0000256" key="7">
    <source>
        <dbReference type="ARBA" id="ARBA00023014"/>
    </source>
</evidence>
<comment type="pathway">
    <text evidence="12">Cofactor biosynthesis; molybdopterin biosynthesis.</text>
</comment>
<dbReference type="Gene3D" id="3.20.20.70">
    <property type="entry name" value="Aldolase class I"/>
    <property type="match status" value="1"/>
</dbReference>
<feature type="binding site" evidence="12">
    <location>
        <position position="39"/>
    </location>
    <ligand>
        <name>[4Fe-4S] cluster</name>
        <dbReference type="ChEBI" id="CHEBI:49883"/>
        <label>1</label>
        <note>4Fe-4S-S-AdoMet</note>
    </ligand>
</feature>
<feature type="binding site" evidence="12">
    <location>
        <position position="288"/>
    </location>
    <ligand>
        <name>[4Fe-4S] cluster</name>
        <dbReference type="ChEBI" id="CHEBI:49883"/>
        <label>2</label>
        <note>4Fe-4S-substrate</note>
    </ligand>
</feature>
<dbReference type="InterPro" id="IPR058240">
    <property type="entry name" value="rSAM_sf"/>
</dbReference>
<reference evidence="15" key="1">
    <citation type="journal article" date="2019" name="Int. J. Syst. Evol. Microbiol.">
        <title>The Global Catalogue of Microorganisms (GCM) 10K type strain sequencing project: providing services to taxonomists for standard genome sequencing and annotation.</title>
        <authorList>
            <consortium name="The Broad Institute Genomics Platform"/>
            <consortium name="The Broad Institute Genome Sequencing Center for Infectious Disease"/>
            <person name="Wu L."/>
            <person name="Ma J."/>
        </authorList>
    </citation>
    <scope>NUCLEOTIDE SEQUENCE [LARGE SCALE GENOMIC DNA]</scope>
    <source>
        <strain evidence="15">KCTC 52237</strain>
    </source>
</reference>
<keyword evidence="2 12" id="KW-0004">4Fe-4S</keyword>
<feature type="binding site" evidence="12">
    <location>
        <position position="77"/>
    </location>
    <ligand>
        <name>GTP</name>
        <dbReference type="ChEBI" id="CHEBI:37565"/>
    </ligand>
</feature>
<dbReference type="CDD" id="cd01335">
    <property type="entry name" value="Radical_SAM"/>
    <property type="match status" value="1"/>
</dbReference>
<evidence type="ECO:0000256" key="8">
    <source>
        <dbReference type="ARBA" id="ARBA00023134"/>
    </source>
</evidence>
<dbReference type="InterPro" id="IPR013785">
    <property type="entry name" value="Aldolase_TIM"/>
</dbReference>
<evidence type="ECO:0000256" key="5">
    <source>
        <dbReference type="ARBA" id="ARBA00022741"/>
    </source>
</evidence>
<dbReference type="SFLD" id="SFLDG01067">
    <property type="entry name" value="SPASM/twitch_domain_containing"/>
    <property type="match status" value="1"/>
</dbReference>
<dbReference type="InterPro" id="IPR007197">
    <property type="entry name" value="rSAM"/>
</dbReference>
<evidence type="ECO:0000313" key="14">
    <source>
        <dbReference type="EMBL" id="MFC3114438.1"/>
    </source>
</evidence>
<dbReference type="SFLD" id="SFLDS00029">
    <property type="entry name" value="Radical_SAM"/>
    <property type="match status" value="1"/>
</dbReference>
<dbReference type="EC" id="4.1.99.22" evidence="1 12"/>
<keyword evidence="15" id="KW-1185">Reference proteome</keyword>
<dbReference type="InterPro" id="IPR040064">
    <property type="entry name" value="MoaA-like"/>
</dbReference>
<evidence type="ECO:0000256" key="1">
    <source>
        <dbReference type="ARBA" id="ARBA00012167"/>
    </source>
</evidence>
<evidence type="ECO:0000259" key="13">
    <source>
        <dbReference type="PROSITE" id="PS51918"/>
    </source>
</evidence>
<dbReference type="GO" id="GO:0061798">
    <property type="term" value="F:GTP 3',8'-cyclase activity"/>
    <property type="evidence" value="ECO:0007669"/>
    <property type="project" value="UniProtKB-EC"/>
</dbReference>
<feature type="binding site" evidence="12">
    <location>
        <position position="203"/>
    </location>
    <ligand>
        <name>S-adenosyl-L-methionine</name>
        <dbReference type="ChEBI" id="CHEBI:59789"/>
    </ligand>
</feature>
<comment type="function">
    <text evidence="12">Catalyzes the cyclization of GTP to (8S)-3',8-cyclo-7,8-dihydroguanosine 5'-triphosphate.</text>
</comment>
<evidence type="ECO:0000256" key="12">
    <source>
        <dbReference type="HAMAP-Rule" id="MF_01225"/>
    </source>
</evidence>
<keyword evidence="5 12" id="KW-0547">Nucleotide-binding</keyword>
<feature type="binding site" evidence="12">
    <location>
        <position position="35"/>
    </location>
    <ligand>
        <name>[4Fe-4S] cluster</name>
        <dbReference type="ChEBI" id="CHEBI:49883"/>
        <label>1</label>
        <note>4Fe-4S-S-AdoMet</note>
    </ligand>
</feature>
<evidence type="ECO:0000256" key="10">
    <source>
        <dbReference type="ARBA" id="ARBA00023239"/>
    </source>
</evidence>
<evidence type="ECO:0000256" key="2">
    <source>
        <dbReference type="ARBA" id="ARBA00022485"/>
    </source>
</evidence>
<dbReference type="PROSITE" id="PS51918">
    <property type="entry name" value="RADICAL_SAM"/>
    <property type="match status" value="1"/>
</dbReference>
<feature type="binding site" evidence="12">
    <location>
        <position position="132"/>
    </location>
    <ligand>
        <name>S-adenosyl-L-methionine</name>
        <dbReference type="ChEBI" id="CHEBI:59789"/>
    </ligand>
</feature>
<sequence length="346" mass="38238">MALVDSTISSHGSGPLIDSFGRTINYVRLSVTDRCDLRCVYCMAEEMQFLPRREVLSIEEFTQLGAAFVALGVSKLRITGGEPLVRQGSIRLLENLGQLPGLRELCLTTNGTHLPQYAQAIKDAGVARINISLDSLSPARFRQLTRFGDLNQVLAGIKAAQAAGFKRIKLNCVALKHYNADEVPALVRFALDEGLDISFIEEMPLGRINDHGRAAEFISSEELRNQLSPFQLSPLASDTHNSHHAGPARYWQAAGYTSRIGFISPHSSNFCGSCNRVRVTATGRLLLCLGQENSVDLRAQLRSAHYSETELRQTIINAMQHKPEKHTFDLSNDEPQIVRFMNMTGG</sequence>
<dbReference type="PANTHER" id="PTHR22960:SF0">
    <property type="entry name" value="MOLYBDENUM COFACTOR BIOSYNTHESIS PROTEIN 1"/>
    <property type="match status" value="1"/>
</dbReference>
<keyword evidence="7 12" id="KW-0411">Iron-sulfur</keyword>
<feature type="binding site" evidence="12">
    <location>
        <begin position="276"/>
        <end position="278"/>
    </location>
    <ligand>
        <name>GTP</name>
        <dbReference type="ChEBI" id="CHEBI:37565"/>
    </ligand>
</feature>
<comment type="similarity">
    <text evidence="12">Belongs to the radical SAM superfamily. MoaA family.</text>
</comment>
<organism evidence="14 15">
    <name type="scientific">Cellvibrio fontiphilus</name>
    <dbReference type="NCBI Taxonomy" id="1815559"/>
    <lineage>
        <taxon>Bacteria</taxon>
        <taxon>Pseudomonadati</taxon>
        <taxon>Pseudomonadota</taxon>
        <taxon>Gammaproteobacteria</taxon>
        <taxon>Cellvibrionales</taxon>
        <taxon>Cellvibrionaceae</taxon>
        <taxon>Cellvibrio</taxon>
    </lineage>
</organism>
<keyword evidence="4 12" id="KW-0479">Metal-binding</keyword>
<dbReference type="HAMAP" id="MF_01225_B">
    <property type="entry name" value="MoaA_B"/>
    <property type="match status" value="1"/>
</dbReference>
<evidence type="ECO:0000313" key="15">
    <source>
        <dbReference type="Proteomes" id="UP001595555"/>
    </source>
</evidence>
<feature type="binding site" evidence="12">
    <location>
        <position position="81"/>
    </location>
    <ligand>
        <name>S-adenosyl-L-methionine</name>
        <dbReference type="ChEBI" id="CHEBI:59789"/>
    </ligand>
</feature>
<dbReference type="EMBL" id="JBHRTF010000002">
    <property type="protein sequence ID" value="MFC3114438.1"/>
    <property type="molecule type" value="Genomic_DNA"/>
</dbReference>
<dbReference type="Pfam" id="PF06463">
    <property type="entry name" value="Mob_synth_C"/>
    <property type="match status" value="1"/>
</dbReference>
<evidence type="ECO:0000256" key="4">
    <source>
        <dbReference type="ARBA" id="ARBA00022723"/>
    </source>
</evidence>
<feature type="binding site" evidence="12">
    <location>
        <position position="28"/>
    </location>
    <ligand>
        <name>GTP</name>
        <dbReference type="ChEBI" id="CHEBI:37565"/>
    </ligand>
</feature>
<proteinExistence type="inferred from homology"/>
<dbReference type="NCBIfam" id="TIGR02666">
    <property type="entry name" value="moaA"/>
    <property type="match status" value="1"/>
</dbReference>
<name>A0ABV7FD03_9GAMM</name>
<protein>
    <recommendedName>
        <fullName evidence="1 12">GTP 3',8-cyclase</fullName>
        <ecNumber evidence="1 12">4.1.99.22</ecNumber>
    </recommendedName>
    <alternativeName>
        <fullName evidence="12">Molybdenum cofactor biosynthesis protein A</fullName>
    </alternativeName>
</protein>
<feature type="binding site" evidence="12">
    <location>
        <position position="271"/>
    </location>
    <ligand>
        <name>[4Fe-4S] cluster</name>
        <dbReference type="ChEBI" id="CHEBI:49883"/>
        <label>2</label>
        <note>4Fe-4S-substrate</note>
    </ligand>
</feature>
<keyword evidence="6 12" id="KW-0408">Iron</keyword>
<evidence type="ECO:0000256" key="6">
    <source>
        <dbReference type="ARBA" id="ARBA00023004"/>
    </source>
</evidence>
<keyword evidence="8 12" id="KW-0342">GTP-binding</keyword>
<dbReference type="CDD" id="cd21117">
    <property type="entry name" value="Twitch_MoaA"/>
    <property type="match status" value="1"/>
</dbReference>
<dbReference type="RefSeq" id="WP_378115780.1">
    <property type="nucleotide sequence ID" value="NZ_JBHRTF010000002.1"/>
</dbReference>
<dbReference type="Proteomes" id="UP001595555">
    <property type="component" value="Unassembled WGS sequence"/>
</dbReference>
<dbReference type="PANTHER" id="PTHR22960">
    <property type="entry name" value="MOLYBDOPTERIN COFACTOR SYNTHESIS PROTEIN A"/>
    <property type="match status" value="1"/>
</dbReference>
<feature type="binding site" evidence="12">
    <location>
        <position position="108"/>
    </location>
    <ligand>
        <name>GTP</name>
        <dbReference type="ChEBI" id="CHEBI:37565"/>
    </ligand>
</feature>
<comment type="cofactor">
    <cofactor evidence="12">
        <name>[4Fe-4S] cluster</name>
        <dbReference type="ChEBI" id="CHEBI:49883"/>
    </cofactor>
    <text evidence="12">Binds 2 [4Fe-4S] clusters. Binds 1 [4Fe-4S] cluster coordinated with 3 cysteines and an exchangeable S-adenosyl-L-methionine and 1 [4Fe-4S] cluster coordinated with 3 cysteines and the GTP-derived substrate.</text>
</comment>
<dbReference type="InterPro" id="IPR010505">
    <property type="entry name" value="MoaA_twitch"/>
</dbReference>
<feature type="binding site" evidence="12">
    <location>
        <position position="274"/>
    </location>
    <ligand>
        <name>[4Fe-4S] cluster</name>
        <dbReference type="ChEBI" id="CHEBI:49883"/>
        <label>2</label>
        <note>4Fe-4S-substrate</note>
    </ligand>
</feature>
<dbReference type="InterPro" id="IPR006638">
    <property type="entry name" value="Elp3/MiaA/NifB-like_rSAM"/>
</dbReference>
<comment type="caution">
    <text evidence="14">The sequence shown here is derived from an EMBL/GenBank/DDBJ whole genome shotgun (WGS) entry which is preliminary data.</text>
</comment>
<comment type="catalytic activity">
    <reaction evidence="11 12">
        <text>GTP + AH2 + S-adenosyl-L-methionine = (8S)-3',8-cyclo-7,8-dihydroguanosine 5'-triphosphate + 5'-deoxyadenosine + L-methionine + A + H(+)</text>
        <dbReference type="Rhea" id="RHEA:49576"/>
        <dbReference type="ChEBI" id="CHEBI:13193"/>
        <dbReference type="ChEBI" id="CHEBI:15378"/>
        <dbReference type="ChEBI" id="CHEBI:17319"/>
        <dbReference type="ChEBI" id="CHEBI:17499"/>
        <dbReference type="ChEBI" id="CHEBI:37565"/>
        <dbReference type="ChEBI" id="CHEBI:57844"/>
        <dbReference type="ChEBI" id="CHEBI:59789"/>
        <dbReference type="ChEBI" id="CHEBI:131766"/>
        <dbReference type="EC" id="4.1.99.22"/>
    </reaction>
</comment>
<dbReference type="PROSITE" id="PS01305">
    <property type="entry name" value="MOAA_NIFB_PQQE"/>
    <property type="match status" value="1"/>
</dbReference>
<keyword evidence="3 12" id="KW-0949">S-adenosyl-L-methionine</keyword>
<evidence type="ECO:0000256" key="9">
    <source>
        <dbReference type="ARBA" id="ARBA00023150"/>
    </source>
</evidence>
<feature type="binding site" evidence="12">
    <location>
        <position position="169"/>
    </location>
    <ligand>
        <name>GTP</name>
        <dbReference type="ChEBI" id="CHEBI:37565"/>
    </ligand>
</feature>
<feature type="binding site" evidence="12">
    <location>
        <position position="42"/>
    </location>
    <ligand>
        <name>[4Fe-4S] cluster</name>
        <dbReference type="ChEBI" id="CHEBI:49883"/>
        <label>1</label>
        <note>4Fe-4S-S-AdoMet</note>
    </ligand>
</feature>
<dbReference type="InterPro" id="IPR013483">
    <property type="entry name" value="MoaA"/>
</dbReference>
<dbReference type="SMART" id="SM00729">
    <property type="entry name" value="Elp3"/>
    <property type="match status" value="1"/>
</dbReference>
<dbReference type="InterPro" id="IPR050105">
    <property type="entry name" value="MoCo_biosynth_MoaA/MoaC"/>
</dbReference>
<dbReference type="SFLD" id="SFLDG01383">
    <property type="entry name" value="cyclic_pyranopterin_phosphate"/>
    <property type="match status" value="1"/>
</dbReference>
<evidence type="ECO:0000256" key="3">
    <source>
        <dbReference type="ARBA" id="ARBA00022691"/>
    </source>
</evidence>
<dbReference type="SUPFAM" id="SSF102114">
    <property type="entry name" value="Radical SAM enzymes"/>
    <property type="match status" value="1"/>
</dbReference>
<comment type="subunit">
    <text evidence="12">Monomer and homodimer.</text>
</comment>
<keyword evidence="10 12" id="KW-0456">Lyase</keyword>